<dbReference type="HAMAP" id="MF_00361">
    <property type="entry name" value="NAD_kinase"/>
    <property type="match status" value="1"/>
</dbReference>
<accession>A0ABQ5UY06</accession>
<feature type="active site" description="Proton acceptor" evidence="6">
    <location>
        <position position="41"/>
    </location>
</feature>
<gene>
    <name evidence="6 7" type="primary">nadK</name>
    <name evidence="7" type="ORF">GCM10007854_10560</name>
</gene>
<comment type="caution">
    <text evidence="6">Lacks conserved residue(s) required for the propagation of feature annotation.</text>
</comment>
<evidence type="ECO:0000313" key="8">
    <source>
        <dbReference type="Proteomes" id="UP001161390"/>
    </source>
</evidence>
<dbReference type="NCBIfam" id="NF003406">
    <property type="entry name" value="PRK04761.1"/>
    <property type="match status" value="1"/>
</dbReference>
<dbReference type="InterPro" id="IPR017438">
    <property type="entry name" value="ATP-NAD_kinase_N"/>
</dbReference>
<dbReference type="InterPro" id="IPR002504">
    <property type="entry name" value="NADK"/>
</dbReference>
<feature type="binding site" evidence="6">
    <location>
        <position position="143"/>
    </location>
    <ligand>
        <name>NAD(+)</name>
        <dbReference type="ChEBI" id="CHEBI:57540"/>
    </ligand>
</feature>
<comment type="catalytic activity">
    <reaction evidence="5 6">
        <text>NAD(+) + ATP = ADP + NADP(+) + H(+)</text>
        <dbReference type="Rhea" id="RHEA:18629"/>
        <dbReference type="ChEBI" id="CHEBI:15378"/>
        <dbReference type="ChEBI" id="CHEBI:30616"/>
        <dbReference type="ChEBI" id="CHEBI:57540"/>
        <dbReference type="ChEBI" id="CHEBI:58349"/>
        <dbReference type="ChEBI" id="CHEBI:456216"/>
        <dbReference type="EC" id="2.7.1.23"/>
    </reaction>
</comment>
<evidence type="ECO:0000256" key="1">
    <source>
        <dbReference type="ARBA" id="ARBA00022679"/>
    </source>
</evidence>
<comment type="subcellular location">
    <subcellularLocation>
        <location evidence="6">Cytoplasm</location>
    </subcellularLocation>
</comment>
<evidence type="ECO:0000256" key="4">
    <source>
        <dbReference type="ARBA" id="ARBA00023027"/>
    </source>
</evidence>
<dbReference type="PANTHER" id="PTHR20275">
    <property type="entry name" value="NAD KINASE"/>
    <property type="match status" value="1"/>
</dbReference>
<dbReference type="RefSeq" id="WP_284370362.1">
    <property type="nucleotide sequence ID" value="NZ_BSNJ01000002.1"/>
</dbReference>
<keyword evidence="1 6" id="KW-0808">Transferase</keyword>
<dbReference type="Proteomes" id="UP001161390">
    <property type="component" value="Unassembled WGS sequence"/>
</dbReference>
<comment type="cofactor">
    <cofactor evidence="6">
        <name>a divalent metal cation</name>
        <dbReference type="ChEBI" id="CHEBI:60240"/>
    </cofactor>
</comment>
<dbReference type="Gene3D" id="2.60.200.30">
    <property type="entry name" value="Probable inorganic polyphosphate/atp-NAD kinase, domain 2"/>
    <property type="match status" value="1"/>
</dbReference>
<reference evidence="7" key="2">
    <citation type="submission" date="2023-01" db="EMBL/GenBank/DDBJ databases">
        <title>Draft genome sequence of Algimonas porphyrae strain NBRC 108216.</title>
        <authorList>
            <person name="Sun Q."/>
            <person name="Mori K."/>
        </authorList>
    </citation>
    <scope>NUCLEOTIDE SEQUENCE</scope>
    <source>
        <strain evidence="7">NBRC 108216</strain>
    </source>
</reference>
<comment type="function">
    <text evidence="6">Involved in the regulation of the intracellular balance of NAD and NADP, and is a key enzyme in the biosynthesis of NADP. Catalyzes specifically the phosphorylation on 2'-hydroxyl of the adenosine moiety of NAD to yield NADP.</text>
</comment>
<keyword evidence="6" id="KW-0963">Cytoplasm</keyword>
<proteinExistence type="inferred from homology"/>
<feature type="binding site" evidence="6">
    <location>
        <begin position="41"/>
        <end position="42"/>
    </location>
    <ligand>
        <name>NAD(+)</name>
        <dbReference type="ChEBI" id="CHEBI:57540"/>
    </ligand>
</feature>
<comment type="caution">
    <text evidence="7">The sequence shown here is derived from an EMBL/GenBank/DDBJ whole genome shotgun (WGS) entry which is preliminary data.</text>
</comment>
<dbReference type="SUPFAM" id="SSF111331">
    <property type="entry name" value="NAD kinase/diacylglycerol kinase-like"/>
    <property type="match status" value="1"/>
</dbReference>
<keyword evidence="2 6" id="KW-0418">Kinase</keyword>
<name>A0ABQ5UY06_9PROT</name>
<feature type="binding site" evidence="6">
    <location>
        <position position="151"/>
    </location>
    <ligand>
        <name>NAD(+)</name>
        <dbReference type="ChEBI" id="CHEBI:57540"/>
    </ligand>
</feature>
<dbReference type="Pfam" id="PF01513">
    <property type="entry name" value="NAD_kinase"/>
    <property type="match status" value="1"/>
</dbReference>
<feature type="binding site" evidence="6">
    <location>
        <begin position="154"/>
        <end position="159"/>
    </location>
    <ligand>
        <name>NAD(+)</name>
        <dbReference type="ChEBI" id="CHEBI:57540"/>
    </ligand>
</feature>
<feature type="binding site" evidence="6">
    <location>
        <begin position="113"/>
        <end position="114"/>
    </location>
    <ligand>
        <name>NAD(+)</name>
        <dbReference type="ChEBI" id="CHEBI:57540"/>
    </ligand>
</feature>
<organism evidence="7 8">
    <name type="scientific">Algimonas porphyrae</name>
    <dbReference type="NCBI Taxonomy" id="1128113"/>
    <lineage>
        <taxon>Bacteria</taxon>
        <taxon>Pseudomonadati</taxon>
        <taxon>Pseudomonadota</taxon>
        <taxon>Alphaproteobacteria</taxon>
        <taxon>Maricaulales</taxon>
        <taxon>Robiginitomaculaceae</taxon>
        <taxon>Algimonas</taxon>
    </lineage>
</organism>
<evidence type="ECO:0000256" key="2">
    <source>
        <dbReference type="ARBA" id="ARBA00022777"/>
    </source>
</evidence>
<evidence type="ECO:0000256" key="6">
    <source>
        <dbReference type="HAMAP-Rule" id="MF_00361"/>
    </source>
</evidence>
<evidence type="ECO:0000256" key="3">
    <source>
        <dbReference type="ARBA" id="ARBA00022857"/>
    </source>
</evidence>
<sequence length="254" mass="27438">MKIAFTASDKPGAKSVMQGLVAQYGNVDAGDADVIVPIGGDGFMLRTLRRHMSLVKRGLPVFGMNRGTIGFLMNRMDTDDLPDRIAAAKQATVSPLKMDAVSAGGQVSELAFNEVSLFRQTQQAAHIRVSVDGLVRLEHLMADGVLVATPAGSTAYNLSAHGPVIPLGADVLALTPISAFRPRRWRGALLPNTAQVRLDVLEPERRPVSASADNQEIRHVEQVFIAQDMATTITLLFDADHGLDEKILREQFST</sequence>
<keyword evidence="8" id="KW-1185">Reference proteome</keyword>
<feature type="binding site" evidence="6">
    <location>
        <position position="215"/>
    </location>
    <ligand>
        <name>NAD(+)</name>
        <dbReference type="ChEBI" id="CHEBI:57540"/>
    </ligand>
</feature>
<dbReference type="EMBL" id="BSNJ01000002">
    <property type="protein sequence ID" value="GLQ20101.1"/>
    <property type="molecule type" value="Genomic_DNA"/>
</dbReference>
<evidence type="ECO:0000313" key="7">
    <source>
        <dbReference type="EMBL" id="GLQ20101.1"/>
    </source>
</evidence>
<evidence type="ECO:0000256" key="5">
    <source>
        <dbReference type="ARBA" id="ARBA00047925"/>
    </source>
</evidence>
<dbReference type="InterPro" id="IPR017437">
    <property type="entry name" value="ATP-NAD_kinase_PpnK-typ_C"/>
</dbReference>
<feature type="binding site" evidence="6">
    <location>
        <position position="46"/>
    </location>
    <ligand>
        <name>NAD(+)</name>
        <dbReference type="ChEBI" id="CHEBI:57540"/>
    </ligand>
</feature>
<dbReference type="Gene3D" id="3.40.50.10330">
    <property type="entry name" value="Probable inorganic polyphosphate/atp-NAD kinase, domain 1"/>
    <property type="match status" value="1"/>
</dbReference>
<keyword evidence="6" id="KW-0067">ATP-binding</keyword>
<keyword evidence="6" id="KW-0547">Nucleotide-binding</keyword>
<keyword evidence="3 6" id="KW-0521">NADP</keyword>
<dbReference type="InterPro" id="IPR016064">
    <property type="entry name" value="NAD/diacylglycerol_kinase_sf"/>
</dbReference>
<keyword evidence="4 6" id="KW-0520">NAD</keyword>
<dbReference type="Pfam" id="PF20143">
    <property type="entry name" value="NAD_kinase_C"/>
    <property type="match status" value="1"/>
</dbReference>
<dbReference type="GO" id="GO:0016301">
    <property type="term" value="F:kinase activity"/>
    <property type="evidence" value="ECO:0007669"/>
    <property type="project" value="UniProtKB-KW"/>
</dbReference>
<comment type="similarity">
    <text evidence="6">Belongs to the NAD kinase family.</text>
</comment>
<protein>
    <recommendedName>
        <fullName evidence="6">NAD kinase</fullName>
        <ecNumber evidence="6">2.7.1.23</ecNumber>
    </recommendedName>
    <alternativeName>
        <fullName evidence="6">ATP-dependent NAD kinase</fullName>
    </alternativeName>
</protein>
<dbReference type="EC" id="2.7.1.23" evidence="6"/>
<reference evidence="7" key="1">
    <citation type="journal article" date="2014" name="Int. J. Syst. Evol. Microbiol.">
        <title>Complete genome of a new Firmicutes species belonging to the dominant human colonic microbiota ('Ruminococcus bicirculans') reveals two chromosomes and a selective capacity to utilize plant glucans.</title>
        <authorList>
            <consortium name="NISC Comparative Sequencing Program"/>
            <person name="Wegmann U."/>
            <person name="Louis P."/>
            <person name="Goesmann A."/>
            <person name="Henrissat B."/>
            <person name="Duncan S.H."/>
            <person name="Flint H.J."/>
        </authorList>
    </citation>
    <scope>NUCLEOTIDE SEQUENCE</scope>
    <source>
        <strain evidence="7">NBRC 108216</strain>
    </source>
</reference>
<dbReference type="PANTHER" id="PTHR20275:SF0">
    <property type="entry name" value="NAD KINASE"/>
    <property type="match status" value="1"/>
</dbReference>